<dbReference type="AlphaFoldDB" id="A0A5Q6PC65"/>
<accession>A0A5Q6PC65</accession>
<evidence type="ECO:0000313" key="4">
    <source>
        <dbReference type="EMBL" id="KAA1252478.1"/>
    </source>
</evidence>
<proteinExistence type="inferred from homology"/>
<dbReference type="Proteomes" id="UP000323225">
    <property type="component" value="Unassembled WGS sequence"/>
</dbReference>
<comment type="caution">
    <text evidence="4">The sequence shown here is derived from an EMBL/GenBank/DDBJ whole genome shotgun (WGS) entry which is preliminary data.</text>
</comment>
<keyword evidence="2" id="KW-1277">Toxin-antitoxin system</keyword>
<dbReference type="FunFam" id="3.30.2310.20:FF:000008">
    <property type="entry name" value="Toxin"/>
    <property type="match status" value="1"/>
</dbReference>
<dbReference type="PIRSF" id="PIRSF029218">
    <property type="entry name" value="ParE"/>
    <property type="match status" value="1"/>
</dbReference>
<evidence type="ECO:0000256" key="2">
    <source>
        <dbReference type="ARBA" id="ARBA00022649"/>
    </source>
</evidence>
<dbReference type="PANTHER" id="PTHR33755">
    <property type="entry name" value="TOXIN PARE1-RELATED"/>
    <property type="match status" value="1"/>
</dbReference>
<name>A0A5Q6PC65_VIBCL</name>
<dbReference type="InterPro" id="IPR007712">
    <property type="entry name" value="RelE/ParE_toxin"/>
</dbReference>
<reference evidence="4 5" key="1">
    <citation type="submission" date="2019-09" db="EMBL/GenBank/DDBJ databases">
        <authorList>
            <person name="Kritzky A."/>
            <person name="Schelkanova E.Y."/>
            <person name="Alkhova Z.V."/>
            <person name="Smirnova N.I."/>
        </authorList>
    </citation>
    <scope>NUCLEOTIDE SEQUENCE [LARGE SCALE GENOMIC DNA]</scope>
    <source>
        <strain evidence="4 5">M1526</strain>
    </source>
</reference>
<dbReference type="Pfam" id="PF05016">
    <property type="entry name" value="ParE_toxin"/>
    <property type="match status" value="1"/>
</dbReference>
<dbReference type="InterPro" id="IPR035093">
    <property type="entry name" value="RelE/ParE_toxin_dom_sf"/>
</dbReference>
<gene>
    <name evidence="4" type="ORF">F0M16_22710</name>
</gene>
<organism evidence="4 5">
    <name type="scientific">Vibrio cholerae</name>
    <dbReference type="NCBI Taxonomy" id="666"/>
    <lineage>
        <taxon>Bacteria</taxon>
        <taxon>Pseudomonadati</taxon>
        <taxon>Pseudomonadota</taxon>
        <taxon>Gammaproteobacteria</taxon>
        <taxon>Vibrionales</taxon>
        <taxon>Vibrionaceae</taxon>
        <taxon>Vibrio</taxon>
    </lineage>
</organism>
<protein>
    <recommendedName>
        <fullName evidence="3">Toxin</fullName>
    </recommendedName>
</protein>
<dbReference type="Gene3D" id="3.30.2310.20">
    <property type="entry name" value="RelE-like"/>
    <property type="match status" value="1"/>
</dbReference>
<dbReference type="EMBL" id="VUAA01000068">
    <property type="protein sequence ID" value="KAA1252478.1"/>
    <property type="molecule type" value="Genomic_DNA"/>
</dbReference>
<dbReference type="PANTHER" id="PTHR33755:SF9">
    <property type="entry name" value="TOXIN PARE1"/>
    <property type="match status" value="1"/>
</dbReference>
<evidence type="ECO:0000313" key="5">
    <source>
        <dbReference type="Proteomes" id="UP000323225"/>
    </source>
</evidence>
<dbReference type="InterPro" id="IPR051803">
    <property type="entry name" value="TA_system_RelE-like_toxin"/>
</dbReference>
<comment type="similarity">
    <text evidence="1 3">Belongs to the RelE toxin family.</text>
</comment>
<evidence type="ECO:0000256" key="3">
    <source>
        <dbReference type="PIRNR" id="PIRNR029218"/>
    </source>
</evidence>
<evidence type="ECO:0000256" key="1">
    <source>
        <dbReference type="ARBA" id="ARBA00006226"/>
    </source>
</evidence>
<dbReference type="InterPro" id="IPR028344">
    <property type="entry name" value="ParE1/4"/>
</dbReference>
<sequence length="104" mass="12143">MNSIVKKPFNLTVAAKADLRDIALFTQRRWGKEQRNVYLKQFDDSFWLLAENPDIGKSCDEIREGYRKFPQGSHVIFYQQIGSQQIRVIRILHKSMDVNPIFGA</sequence>